<keyword evidence="2" id="KW-1185">Reference proteome</keyword>
<dbReference type="EMBL" id="JABBWK010000048">
    <property type="protein sequence ID" value="KAG1897193.1"/>
    <property type="molecule type" value="Genomic_DNA"/>
</dbReference>
<sequence length="119" mass="13406">MDGWLSSLNWVATSQLARQSLAAPVVPGSFQIHRSQMANQIHHDLVETNGYRSAHSDGKEPPPTRRRRLLLAYLAAVLFCIIKDAPLISNPNRATRSSRYRSFRSSFCSQQKTQVCPHC</sequence>
<dbReference type="Proteomes" id="UP001195769">
    <property type="component" value="Unassembled WGS sequence"/>
</dbReference>
<name>A0AAD4HHV8_9AGAM</name>
<dbReference type="GeneID" id="64666467"/>
<dbReference type="AlphaFoldDB" id="A0AAD4HHV8"/>
<dbReference type="RefSeq" id="XP_041222769.1">
    <property type="nucleotide sequence ID" value="XM_041372169.1"/>
</dbReference>
<gene>
    <name evidence="1" type="ORF">F5891DRAFT_539252</name>
</gene>
<accession>A0AAD4HHV8</accession>
<reference evidence="1" key="1">
    <citation type="journal article" date="2020" name="New Phytol.">
        <title>Comparative genomics reveals dynamic genome evolution in host specialist ectomycorrhizal fungi.</title>
        <authorList>
            <person name="Lofgren L.A."/>
            <person name="Nguyen N.H."/>
            <person name="Vilgalys R."/>
            <person name="Ruytinx J."/>
            <person name="Liao H.L."/>
            <person name="Branco S."/>
            <person name="Kuo A."/>
            <person name="LaButti K."/>
            <person name="Lipzen A."/>
            <person name="Andreopoulos W."/>
            <person name="Pangilinan J."/>
            <person name="Riley R."/>
            <person name="Hundley H."/>
            <person name="Na H."/>
            <person name="Barry K."/>
            <person name="Grigoriev I.V."/>
            <person name="Stajich J.E."/>
            <person name="Kennedy P.G."/>
        </authorList>
    </citation>
    <scope>NUCLEOTIDE SEQUENCE</scope>
    <source>
        <strain evidence="1">FC203</strain>
    </source>
</reference>
<protein>
    <submittedName>
        <fullName evidence="1">Uncharacterized protein</fullName>
    </submittedName>
</protein>
<comment type="caution">
    <text evidence="1">The sequence shown here is derived from an EMBL/GenBank/DDBJ whole genome shotgun (WGS) entry which is preliminary data.</text>
</comment>
<evidence type="ECO:0000313" key="2">
    <source>
        <dbReference type="Proteomes" id="UP001195769"/>
    </source>
</evidence>
<proteinExistence type="predicted"/>
<organism evidence="1 2">
    <name type="scientific">Suillus fuscotomentosus</name>
    <dbReference type="NCBI Taxonomy" id="1912939"/>
    <lineage>
        <taxon>Eukaryota</taxon>
        <taxon>Fungi</taxon>
        <taxon>Dikarya</taxon>
        <taxon>Basidiomycota</taxon>
        <taxon>Agaricomycotina</taxon>
        <taxon>Agaricomycetes</taxon>
        <taxon>Agaricomycetidae</taxon>
        <taxon>Boletales</taxon>
        <taxon>Suillineae</taxon>
        <taxon>Suillaceae</taxon>
        <taxon>Suillus</taxon>
    </lineage>
</organism>
<evidence type="ECO:0000313" key="1">
    <source>
        <dbReference type="EMBL" id="KAG1897193.1"/>
    </source>
</evidence>